<dbReference type="Proteomes" id="UP001501476">
    <property type="component" value="Unassembled WGS sequence"/>
</dbReference>
<comment type="caution">
    <text evidence="2">The sequence shown here is derived from an EMBL/GenBank/DDBJ whole genome shotgun (WGS) entry which is preliminary data.</text>
</comment>
<name>A0ABN0TZT5_9GAMM</name>
<reference evidence="2 3" key="1">
    <citation type="journal article" date="2019" name="Int. J. Syst. Evol. Microbiol.">
        <title>The Global Catalogue of Microorganisms (GCM) 10K type strain sequencing project: providing services to taxonomists for standard genome sequencing and annotation.</title>
        <authorList>
            <consortium name="The Broad Institute Genomics Platform"/>
            <consortium name="The Broad Institute Genome Sequencing Center for Infectious Disease"/>
            <person name="Wu L."/>
            <person name="Ma J."/>
        </authorList>
    </citation>
    <scope>NUCLEOTIDE SEQUENCE [LARGE SCALE GENOMIC DNA]</scope>
    <source>
        <strain evidence="2 3">JCM 6886</strain>
    </source>
</reference>
<sequence>MFRILLLIFLIIPIVEIYVLIQVGDVIGALPTIFMVVATAVLGAFLLRLQGFQTLQRAQSSMASGQIPATEMLEGVCLVIAGAMLLTPGFVTDTFGFLLLVPAIRQSVIKQLAKNSRIFYTQKRGDAFSQQRYRSDYREGDVIDGEVVDDDDKHHLR</sequence>
<evidence type="ECO:0000313" key="3">
    <source>
        <dbReference type="Proteomes" id="UP001501476"/>
    </source>
</evidence>
<dbReference type="PANTHER" id="PTHR35335:SF1">
    <property type="entry name" value="UPF0716 PROTEIN FXSA"/>
    <property type="match status" value="1"/>
</dbReference>
<dbReference type="EMBL" id="BAAADG010000018">
    <property type="protein sequence ID" value="GAA0234207.1"/>
    <property type="molecule type" value="Genomic_DNA"/>
</dbReference>
<evidence type="ECO:0000313" key="2">
    <source>
        <dbReference type="EMBL" id="GAA0234207.1"/>
    </source>
</evidence>
<keyword evidence="1" id="KW-0812">Transmembrane</keyword>
<protein>
    <submittedName>
        <fullName evidence="2">Membrane protein FxsA</fullName>
    </submittedName>
</protein>
<organism evidence="2 3">
    <name type="scientific">Methylophaga marina</name>
    <dbReference type="NCBI Taxonomy" id="45495"/>
    <lineage>
        <taxon>Bacteria</taxon>
        <taxon>Pseudomonadati</taxon>
        <taxon>Pseudomonadota</taxon>
        <taxon>Gammaproteobacteria</taxon>
        <taxon>Thiotrichales</taxon>
        <taxon>Piscirickettsiaceae</taxon>
        <taxon>Methylophaga</taxon>
    </lineage>
</organism>
<dbReference type="PANTHER" id="PTHR35335">
    <property type="entry name" value="UPF0716 PROTEIN FXSA"/>
    <property type="match status" value="1"/>
</dbReference>
<evidence type="ECO:0000256" key="1">
    <source>
        <dbReference type="SAM" id="Phobius"/>
    </source>
</evidence>
<dbReference type="RefSeq" id="WP_286303533.1">
    <property type="nucleotide sequence ID" value="NZ_AP027741.1"/>
</dbReference>
<keyword evidence="3" id="KW-1185">Reference proteome</keyword>
<gene>
    <name evidence="2" type="primary">fxsA</name>
    <name evidence="2" type="ORF">GCM10008964_26910</name>
</gene>
<keyword evidence="1" id="KW-0472">Membrane</keyword>
<dbReference type="InterPro" id="IPR007313">
    <property type="entry name" value="FxsA"/>
</dbReference>
<dbReference type="Pfam" id="PF04186">
    <property type="entry name" value="FxsA"/>
    <property type="match status" value="1"/>
</dbReference>
<keyword evidence="1" id="KW-1133">Transmembrane helix</keyword>
<dbReference type="NCBIfam" id="NF008528">
    <property type="entry name" value="PRK11463.1-2"/>
    <property type="match status" value="1"/>
</dbReference>
<accession>A0ABN0TZT5</accession>
<proteinExistence type="predicted"/>
<feature type="transmembrane region" description="Helical" evidence="1">
    <location>
        <begin position="27"/>
        <end position="47"/>
    </location>
</feature>